<gene>
    <name evidence="3" type="ORF">FE633_23235</name>
</gene>
<feature type="signal peptide" evidence="2">
    <location>
        <begin position="1"/>
        <end position="21"/>
    </location>
</feature>
<dbReference type="PROSITE" id="PS51257">
    <property type="entry name" value="PROKAR_LIPOPROTEIN"/>
    <property type="match status" value="1"/>
</dbReference>
<comment type="caution">
    <text evidence="3">The sequence shown here is derived from an EMBL/GenBank/DDBJ whole genome shotgun (WGS) entry which is preliminary data.</text>
</comment>
<evidence type="ECO:0000256" key="1">
    <source>
        <dbReference type="SAM" id="MobiDB-lite"/>
    </source>
</evidence>
<dbReference type="AlphaFoldDB" id="A0A5R9FJA5"/>
<feature type="chain" id="PRO_5024455837" description="Sensor domain-containing protein" evidence="2">
    <location>
        <begin position="22"/>
        <end position="250"/>
    </location>
</feature>
<protein>
    <recommendedName>
        <fullName evidence="5">Sensor domain-containing protein</fullName>
    </recommendedName>
</protein>
<evidence type="ECO:0000313" key="3">
    <source>
        <dbReference type="EMBL" id="TLS43942.1"/>
    </source>
</evidence>
<reference evidence="3 4" key="1">
    <citation type="submission" date="2019-05" db="EMBL/GenBank/DDBJ databases">
        <title>Streptomyces sp. NEAU-C151, a novel actinomycete isolated from soil.</title>
        <authorList>
            <person name="Han L."/>
            <person name="Jiang H."/>
        </authorList>
    </citation>
    <scope>NUCLEOTIDE SEQUENCE [LARGE SCALE GENOMIC DNA]</scope>
    <source>
        <strain evidence="3 4">NEAU-C151</strain>
    </source>
</reference>
<evidence type="ECO:0000256" key="2">
    <source>
        <dbReference type="SAM" id="SignalP"/>
    </source>
</evidence>
<keyword evidence="2" id="KW-0732">Signal</keyword>
<keyword evidence="4" id="KW-1185">Reference proteome</keyword>
<feature type="compositionally biased region" description="Low complexity" evidence="1">
    <location>
        <begin position="23"/>
        <end position="46"/>
    </location>
</feature>
<evidence type="ECO:0000313" key="4">
    <source>
        <dbReference type="Proteomes" id="UP000305906"/>
    </source>
</evidence>
<evidence type="ECO:0008006" key="5">
    <source>
        <dbReference type="Google" id="ProtNLM"/>
    </source>
</evidence>
<feature type="region of interest" description="Disordered" evidence="1">
    <location>
        <begin position="23"/>
        <end position="56"/>
    </location>
</feature>
<sequence>MRLPSPAVKVLAAAALPLALAACSSGSSGSSDSSGGSSATAKSSKPSKPKDPNAGLLTGTQLKKALAPASYFASGFAADPSGTRDTGDTYQAPATKSAAKPHCADLGATAWIGLTGVEGVSFAQTSYANKATSAELDQEIDVYRGTTSQDVMKDLTKVVAACPTFTDADTQSKVTVTGTSTAGLGDDAYTITLTDSAWENGTTLIAARVGTAVVSVLSTDGSDNGAASAKKLTEKVVASLKGKSDTANQG</sequence>
<accession>A0A5R9FJA5</accession>
<name>A0A5R9FJA5_9ACTN</name>
<organism evidence="3 4">
    <name type="scientific">Streptomyces montanus</name>
    <dbReference type="NCBI Taxonomy" id="2580423"/>
    <lineage>
        <taxon>Bacteria</taxon>
        <taxon>Bacillati</taxon>
        <taxon>Actinomycetota</taxon>
        <taxon>Actinomycetes</taxon>
        <taxon>Kitasatosporales</taxon>
        <taxon>Streptomycetaceae</taxon>
        <taxon>Streptomyces</taxon>
    </lineage>
</organism>
<dbReference type="RefSeq" id="WP_138047076.1">
    <property type="nucleotide sequence ID" value="NZ_VBZC01000025.1"/>
</dbReference>
<proteinExistence type="predicted"/>
<dbReference type="EMBL" id="VBZC01000025">
    <property type="protein sequence ID" value="TLS43942.1"/>
    <property type="molecule type" value="Genomic_DNA"/>
</dbReference>
<dbReference type="Proteomes" id="UP000305906">
    <property type="component" value="Unassembled WGS sequence"/>
</dbReference>